<dbReference type="OMA" id="TTAWTPK"/>
<dbReference type="InterPro" id="IPR013320">
    <property type="entry name" value="ConA-like_dom_sf"/>
</dbReference>
<dbReference type="Ensembl" id="ENSGACT00000005035.2">
    <property type="protein sequence ID" value="ENSGACP00000005020.2"/>
    <property type="gene ID" value="ENSGACG00000003825.2"/>
</dbReference>
<dbReference type="Bgee" id="ENSGACG00000003825">
    <property type="expression patterns" value="Expressed in pharyngeal gill and 13 other cell types or tissues"/>
</dbReference>
<evidence type="ECO:0000256" key="1">
    <source>
        <dbReference type="SAM" id="MobiDB-lite"/>
    </source>
</evidence>
<proteinExistence type="predicted"/>
<dbReference type="eggNOG" id="ENOG502SE7U">
    <property type="taxonomic scope" value="Eukaryota"/>
</dbReference>
<evidence type="ECO:0000256" key="2">
    <source>
        <dbReference type="SAM" id="SignalP"/>
    </source>
</evidence>
<feature type="region of interest" description="Disordered" evidence="1">
    <location>
        <begin position="97"/>
        <end position="129"/>
    </location>
</feature>
<reference evidence="3" key="2">
    <citation type="submission" date="2025-08" db="UniProtKB">
        <authorList>
            <consortium name="Ensembl"/>
        </authorList>
    </citation>
    <scope>IDENTIFICATION</scope>
</reference>
<protein>
    <recommendedName>
        <fullName evidence="5">Pentraxin</fullName>
    </recommendedName>
</protein>
<dbReference type="GeneTree" id="ENSGT00530000066252"/>
<feature type="signal peptide" evidence="2">
    <location>
        <begin position="1"/>
        <end position="21"/>
    </location>
</feature>
<keyword evidence="2" id="KW-0732">Signal</keyword>
<evidence type="ECO:0000313" key="4">
    <source>
        <dbReference type="Proteomes" id="UP000007635"/>
    </source>
</evidence>
<dbReference type="Gene3D" id="2.60.120.200">
    <property type="match status" value="1"/>
</dbReference>
<reference evidence="3" key="3">
    <citation type="submission" date="2025-09" db="UniProtKB">
        <authorList>
            <consortium name="Ensembl"/>
        </authorList>
    </citation>
    <scope>IDENTIFICATION</scope>
</reference>
<organism evidence="3 4">
    <name type="scientific">Gasterosteus aculeatus aculeatus</name>
    <name type="common">three-spined stickleback</name>
    <dbReference type="NCBI Taxonomy" id="481459"/>
    <lineage>
        <taxon>Eukaryota</taxon>
        <taxon>Metazoa</taxon>
        <taxon>Chordata</taxon>
        <taxon>Craniata</taxon>
        <taxon>Vertebrata</taxon>
        <taxon>Euteleostomi</taxon>
        <taxon>Actinopterygii</taxon>
        <taxon>Neopterygii</taxon>
        <taxon>Teleostei</taxon>
        <taxon>Neoteleostei</taxon>
        <taxon>Acanthomorphata</taxon>
        <taxon>Eupercaria</taxon>
        <taxon>Perciformes</taxon>
        <taxon>Cottioidei</taxon>
        <taxon>Gasterosteales</taxon>
        <taxon>Gasterosteidae</taxon>
        <taxon>Gasterosteus</taxon>
    </lineage>
</organism>
<feature type="compositionally biased region" description="Low complexity" evidence="1">
    <location>
        <begin position="97"/>
        <end position="121"/>
    </location>
</feature>
<feature type="region of interest" description="Disordered" evidence="1">
    <location>
        <begin position="347"/>
        <end position="378"/>
    </location>
</feature>
<keyword evidence="4" id="KW-1185">Reference proteome</keyword>
<dbReference type="InParanoid" id="G3NI60"/>
<dbReference type="SUPFAM" id="SSF49899">
    <property type="entry name" value="Concanavalin A-like lectins/glucanases"/>
    <property type="match status" value="1"/>
</dbReference>
<reference evidence="3 4" key="1">
    <citation type="journal article" date="2021" name="G3 (Bethesda)">
        <title>Improved contiguity of the threespine stickleback genome using long-read sequencing.</title>
        <authorList>
            <person name="Nath S."/>
            <person name="Shaw D.E."/>
            <person name="White M.A."/>
        </authorList>
    </citation>
    <scope>NUCLEOTIDE SEQUENCE [LARGE SCALE GENOMIC DNA]</scope>
    <source>
        <strain evidence="3 4">Lake Benthic</strain>
    </source>
</reference>
<accession>G3NI60</accession>
<evidence type="ECO:0000313" key="3">
    <source>
        <dbReference type="Ensembl" id="ENSGACP00000005020.2"/>
    </source>
</evidence>
<feature type="chain" id="PRO_5043511923" description="Pentraxin" evidence="2">
    <location>
        <begin position="22"/>
        <end position="378"/>
    </location>
</feature>
<dbReference type="STRING" id="69293.ENSGACP00000005020"/>
<sequence>MKTKTMRLLLLSFVCVIAVMSAVTPQRPTTAWTPKTRTTTAWTPKTRPTTAWTPKTRTTTAWTPKTRPTTTWTPKTRPTTAWTPKTRTTTAWTPKTRTTTTWTPKTRPTTAWTPKTRTTTTESPGLNLNGKMLTLSNDGGAFFYRPYYHPPSSTTARPYYTTSRPWTTAPATGGVSVCLRYLSDDPPSTLFTLSPSRSPLTFSVHGQWYGLYFSTYGYRQLRFQPNLRFWPNAAPDIWTRVCLTVDSGRKVAQVFSGSNISTRKMLPAGVNYVWSGEPVMDFPGFDGQLTDVQVWDYPLSYKEVFNYMMGGVYMPYRGSALSWSDISYSPRGRILLEDNYELQGRKPIARGGLRKHRGKEGRKAGRFSNAGEREREPL</sequence>
<feature type="region of interest" description="Disordered" evidence="1">
    <location>
        <begin position="28"/>
        <end position="83"/>
    </location>
</feature>
<dbReference type="AlphaFoldDB" id="G3NI60"/>
<dbReference type="Proteomes" id="UP000007635">
    <property type="component" value="Chromosome XVII"/>
</dbReference>
<evidence type="ECO:0008006" key="5">
    <source>
        <dbReference type="Google" id="ProtNLM"/>
    </source>
</evidence>
<name>G3NI60_GASAC</name>